<dbReference type="InterPro" id="IPR036961">
    <property type="entry name" value="Kinesin_motor_dom_sf"/>
</dbReference>
<dbReference type="FunFam" id="1.10.10.820:FF:000001">
    <property type="entry name" value="Myosin heavy chain"/>
    <property type="match status" value="1"/>
</dbReference>
<dbReference type="SMART" id="SM00242">
    <property type="entry name" value="MYSc"/>
    <property type="match status" value="1"/>
</dbReference>
<keyword evidence="6 11" id="KW-0175">Coiled coil</keyword>
<dbReference type="GO" id="GO:0005737">
    <property type="term" value="C:cytoplasm"/>
    <property type="evidence" value="ECO:0007669"/>
    <property type="project" value="TreeGrafter"/>
</dbReference>
<dbReference type="Proteomes" id="UP000257109">
    <property type="component" value="Unassembled WGS sequence"/>
</dbReference>
<comment type="caution">
    <text evidence="16">The sequence shown here is derived from an EMBL/GenBank/DDBJ whole genome shotgun (WGS) entry which is preliminary data.</text>
</comment>
<feature type="region of interest" description="Actin-binding" evidence="10">
    <location>
        <begin position="618"/>
        <end position="640"/>
    </location>
</feature>
<dbReference type="GO" id="GO:0007015">
    <property type="term" value="P:actin filament organization"/>
    <property type="evidence" value="ECO:0007669"/>
    <property type="project" value="InterPro"/>
</dbReference>
<dbReference type="Gene3D" id="1.20.120.720">
    <property type="entry name" value="Myosin VI head, motor domain, U50 subdomain"/>
    <property type="match status" value="1"/>
</dbReference>
<keyword evidence="7 10" id="KW-0518">Myosin</keyword>
<dbReference type="FunFam" id="3.30.70.1590:FF:000006">
    <property type="entry name" value="Myosin XI D"/>
    <property type="match status" value="1"/>
</dbReference>
<evidence type="ECO:0000256" key="3">
    <source>
        <dbReference type="ARBA" id="ARBA00022741"/>
    </source>
</evidence>
<feature type="domain" description="Myosin motor" evidence="14">
    <location>
        <begin position="79"/>
        <end position="737"/>
    </location>
</feature>
<dbReference type="FunFam" id="1.20.5.190:FF:000001">
    <property type="entry name" value="unconventional myosin-Va"/>
    <property type="match status" value="3"/>
</dbReference>
<evidence type="ECO:0000259" key="13">
    <source>
        <dbReference type="PROSITE" id="PS51126"/>
    </source>
</evidence>
<dbReference type="GO" id="GO:0030048">
    <property type="term" value="P:actin filament-based movement"/>
    <property type="evidence" value="ECO:0007669"/>
    <property type="project" value="UniProtKB-ARBA"/>
</dbReference>
<dbReference type="InterPro" id="IPR001609">
    <property type="entry name" value="Myosin_head_motor_dom-like"/>
</dbReference>
<evidence type="ECO:0000313" key="16">
    <source>
        <dbReference type="EMBL" id="RDX60548.1"/>
    </source>
</evidence>
<feature type="domain" description="Dilute" evidence="13">
    <location>
        <begin position="1167"/>
        <end position="1493"/>
    </location>
</feature>
<dbReference type="PRINTS" id="PR00193">
    <property type="entry name" value="MYOSINHEAVY"/>
</dbReference>
<dbReference type="Gene3D" id="1.20.5.190">
    <property type="match status" value="3"/>
</dbReference>
<feature type="domain" description="Myosin N-terminal SH3-like" evidence="15">
    <location>
        <begin position="25"/>
        <end position="74"/>
    </location>
</feature>
<dbReference type="PANTHER" id="PTHR13140">
    <property type="entry name" value="MYOSIN"/>
    <property type="match status" value="1"/>
</dbReference>
<dbReference type="PROSITE" id="PS51456">
    <property type="entry name" value="MYOSIN_MOTOR"/>
    <property type="match status" value="1"/>
</dbReference>
<keyword evidence="4 10" id="KW-0067">ATP-binding</keyword>
<dbReference type="InterPro" id="IPR000048">
    <property type="entry name" value="IQ_motif_EF-hand-BS"/>
</dbReference>
<evidence type="ECO:0000256" key="6">
    <source>
        <dbReference type="ARBA" id="ARBA00023054"/>
    </source>
</evidence>
<organism evidence="16 17">
    <name type="scientific">Mucuna pruriens</name>
    <name type="common">Velvet bean</name>
    <name type="synonym">Dolichos pruriens</name>
    <dbReference type="NCBI Taxonomy" id="157652"/>
    <lineage>
        <taxon>Eukaryota</taxon>
        <taxon>Viridiplantae</taxon>
        <taxon>Streptophyta</taxon>
        <taxon>Embryophyta</taxon>
        <taxon>Tracheophyta</taxon>
        <taxon>Spermatophyta</taxon>
        <taxon>Magnoliopsida</taxon>
        <taxon>eudicotyledons</taxon>
        <taxon>Gunneridae</taxon>
        <taxon>Pentapetalae</taxon>
        <taxon>rosids</taxon>
        <taxon>fabids</taxon>
        <taxon>Fabales</taxon>
        <taxon>Fabaceae</taxon>
        <taxon>Papilionoideae</taxon>
        <taxon>50 kb inversion clade</taxon>
        <taxon>NPAAA clade</taxon>
        <taxon>indigoferoid/millettioid clade</taxon>
        <taxon>Phaseoleae</taxon>
        <taxon>Mucuna</taxon>
    </lineage>
</organism>
<dbReference type="InterPro" id="IPR008989">
    <property type="entry name" value="Myosin_S1_N"/>
</dbReference>
<dbReference type="GO" id="GO:0016020">
    <property type="term" value="C:membrane"/>
    <property type="evidence" value="ECO:0007669"/>
    <property type="project" value="TreeGrafter"/>
</dbReference>
<evidence type="ECO:0000256" key="4">
    <source>
        <dbReference type="ARBA" id="ARBA00022840"/>
    </source>
</evidence>
<dbReference type="CDD" id="cd15475">
    <property type="entry name" value="MyosinXI_CBD"/>
    <property type="match status" value="1"/>
</dbReference>
<dbReference type="FunFam" id="1.20.58.530:FF:000002">
    <property type="entry name" value="Class V myosin"/>
    <property type="match status" value="1"/>
</dbReference>
<dbReference type="PROSITE" id="PS51844">
    <property type="entry name" value="SH3_LIKE"/>
    <property type="match status" value="1"/>
</dbReference>
<dbReference type="EMBL" id="QJKJ01016778">
    <property type="protein sequence ID" value="RDX60548.1"/>
    <property type="molecule type" value="Genomic_DNA"/>
</dbReference>
<dbReference type="InterPro" id="IPR037975">
    <property type="entry name" value="MyosinXI_CBD"/>
</dbReference>
<feature type="binding site" evidence="10">
    <location>
        <begin position="173"/>
        <end position="180"/>
    </location>
    <ligand>
        <name>ATP</name>
        <dbReference type="ChEBI" id="CHEBI:30616"/>
    </ligand>
</feature>
<evidence type="ECO:0000256" key="10">
    <source>
        <dbReference type="PROSITE-ProRule" id="PRU00782"/>
    </source>
</evidence>
<dbReference type="Pfam" id="PF00063">
    <property type="entry name" value="Myosin_head"/>
    <property type="match status" value="1"/>
</dbReference>
<sequence>MWYTFACIHFLSFLFNNSSAPVNIIVGSHVWIEDPTQAWIDGEVSKINGEEVHVRTTNGKTVVKNISKVFPKDNEAPPGGVDDMTKLSYLHEPGVLHNLAARYELNEIYTYTGNILIAINPFQRLPHLYDTHMMEQYKGAAFGELSPHVFAVADVAYRAMINEGKSNSILVSGESGAGKTETTKMLMRYLAYLGGRSGVEGRTVEQQVLESNPVLEAFGNAKTVRNNNSSRFGKFVEIQFDNKGRISGAAIRTYLLERSRVCQISDPERNYHCFYLLCAAPAEEKEKYKLGSPSSFHYLNQSNCYALDGVDDAEEYLATRRAMDEAIFRVIAAVLHLGNIEFAKGEEIDSSVIKDEKSRFHLNTTAELLKCDCKSLEDALIQRVMVTPEEVITRTLDPVAALGSRDALAKTIYSRLLVEKINNSIGQDPSSKSIIGVLDIYGFESFKFNSFEQFCINFTNEKLQQHFNQHVFKMEQEEYTKEEINWSYIEFVDNQDVLDLIEKKPGGIIALLDEACMFPKSTHETFAQKLYQTFKNNKRFIKPKLSRTSFTISHYAGEVTYLADMFLDKNKDYVVAEHQDLLTASKCSFAAGLFPPSPEESSKSSKFSSIGSRFKLQLQSLMETLNSTEPHYIRCVKPNNVLKPAIFENLNIIQQLRCGGVLEAIRISCAGYPTRRTFYEFLNRFGVLAPEVLDGNYDDKVACQMILDKMGMKGYQIGKTKVFLRAGQMAELDTRRAEVLGNAARIIQRQIRTHIARKEFIELRQAAICLQSNLRGILSRKLYEQLRREAAAVKIEKNFKGYIARKSYLTARSSAIILQTGLRAMKARDEFRFRKQTKAAIYIQAHLRRLFAYSYYKRLQKAAVFTQCGWRRRVARRELRMLKMAARETGALKEAKDKLEKRVEELTWRLQIEKRLRTDLEEEKAQEVSKLQDALHAMQIQVEEANARVIKEREVARKAIEEAPPVIKETPVIIQDTEKINSLLAEVNTLKESLLLEKEAKEEARKAQAEAEARNKDLVKKVEDSDRKVDQLQELVQRLEEKISNSESENQVLRQQALAVSPTGKALSARPRTVIIQRTPENGNALNGEAKVGSDMTLAVSNVREPESEGKPQKFLNEKQQENQDLLIKCISQDLGFSGGKPVAACVIYKCLLHWRSFEVERTSVFDRIIQTIASAVEAQDNTDVLAYWLSNTSTLLLLLQRTLKASGAASLTPQRRRTSSSSLFGRMSQGLRASPQSAGLSFLNGRGLNRLDDLRQVEAKYPALLFKQQLTAFLEKIYGMIRDNLKKEISPLLGLCIQAPRNSRQSLVKGRSHANAVAQQALIAHWQSIVKGLNNYLKIMKANYAPPFLVRKVFTQIFSFINVQLFNSLLLRRECCSFSNGEYVKTGLAELEQWCVEATEEYTGSAWEELKHIRQAVGFLVLSIQQLYRISTMYWDDKYGTHSVSTDVITSMRAMMSEDSNNAVSTSFLLDDDSSIPFSVDDISKSMQQVEVADVDPPPLIRENSGFGFLLARSE</sequence>
<keyword evidence="17" id="KW-1185">Reference proteome</keyword>
<evidence type="ECO:0000259" key="15">
    <source>
        <dbReference type="PROSITE" id="PS51844"/>
    </source>
</evidence>
<dbReference type="GO" id="GO:0005516">
    <property type="term" value="F:calmodulin binding"/>
    <property type="evidence" value="ECO:0007669"/>
    <property type="project" value="UniProtKB-KW"/>
</dbReference>
<evidence type="ECO:0000256" key="5">
    <source>
        <dbReference type="ARBA" id="ARBA00022860"/>
    </source>
</evidence>
<protein>
    <submittedName>
        <fullName evidence="16">Myosin-17</fullName>
    </submittedName>
</protein>
<proteinExistence type="inferred from homology"/>
<name>A0A371E3E6_MUCPR</name>
<dbReference type="SMART" id="SM00015">
    <property type="entry name" value="IQ"/>
    <property type="match status" value="6"/>
</dbReference>
<evidence type="ECO:0000256" key="9">
    <source>
        <dbReference type="ARBA" id="ARBA00023203"/>
    </source>
</evidence>
<dbReference type="Pfam" id="PF00612">
    <property type="entry name" value="IQ"/>
    <property type="match status" value="2"/>
</dbReference>
<keyword evidence="2" id="KW-0677">Repeat</keyword>
<dbReference type="STRING" id="157652.A0A371E3E6"/>
<dbReference type="Gene3D" id="1.10.10.820">
    <property type="match status" value="1"/>
</dbReference>
<dbReference type="PROSITE" id="PS50096">
    <property type="entry name" value="IQ"/>
    <property type="match status" value="6"/>
</dbReference>
<dbReference type="Gene3D" id="2.30.30.360">
    <property type="entry name" value="Myosin S1 fragment, N-terminal"/>
    <property type="match status" value="1"/>
</dbReference>
<evidence type="ECO:0000256" key="1">
    <source>
        <dbReference type="ARBA" id="ARBA00008049"/>
    </source>
</evidence>
<keyword evidence="12" id="KW-0732">Signal</keyword>
<evidence type="ECO:0000256" key="2">
    <source>
        <dbReference type="ARBA" id="ARBA00022737"/>
    </source>
</evidence>
<dbReference type="GO" id="GO:0000146">
    <property type="term" value="F:microfilament motor activity"/>
    <property type="evidence" value="ECO:0007669"/>
    <property type="project" value="TreeGrafter"/>
</dbReference>
<evidence type="ECO:0000256" key="7">
    <source>
        <dbReference type="ARBA" id="ARBA00023123"/>
    </source>
</evidence>
<evidence type="ECO:0000256" key="12">
    <source>
        <dbReference type="SAM" id="SignalP"/>
    </source>
</evidence>
<feature type="signal peptide" evidence="12">
    <location>
        <begin position="1"/>
        <end position="20"/>
    </location>
</feature>
<dbReference type="OrthoDB" id="6108017at2759"/>
<dbReference type="Pfam" id="PF01843">
    <property type="entry name" value="DIL"/>
    <property type="match status" value="1"/>
</dbReference>
<dbReference type="GO" id="GO:0005524">
    <property type="term" value="F:ATP binding"/>
    <property type="evidence" value="ECO:0007669"/>
    <property type="project" value="UniProtKB-UniRule"/>
</dbReference>
<keyword evidence="5" id="KW-0112">Calmodulin-binding</keyword>
<dbReference type="PROSITE" id="PS51126">
    <property type="entry name" value="DILUTE"/>
    <property type="match status" value="1"/>
</dbReference>
<evidence type="ECO:0000256" key="11">
    <source>
        <dbReference type="SAM" id="Coils"/>
    </source>
</evidence>
<evidence type="ECO:0000256" key="8">
    <source>
        <dbReference type="ARBA" id="ARBA00023175"/>
    </source>
</evidence>
<dbReference type="PANTHER" id="PTHR13140:SF772">
    <property type="entry name" value="MYOSIN-17"/>
    <property type="match status" value="1"/>
</dbReference>
<dbReference type="GO" id="GO:0016459">
    <property type="term" value="C:myosin complex"/>
    <property type="evidence" value="ECO:0007669"/>
    <property type="project" value="UniProtKB-KW"/>
</dbReference>
<evidence type="ECO:0000259" key="14">
    <source>
        <dbReference type="PROSITE" id="PS51456"/>
    </source>
</evidence>
<dbReference type="CDD" id="cd01384">
    <property type="entry name" value="MYSc_Myo11"/>
    <property type="match status" value="1"/>
</dbReference>
<dbReference type="Gene3D" id="3.30.70.1590">
    <property type="match status" value="1"/>
</dbReference>
<dbReference type="SUPFAM" id="SSF52540">
    <property type="entry name" value="P-loop containing nucleoside triphosphate hydrolases"/>
    <property type="match status" value="2"/>
</dbReference>
<dbReference type="Gene3D" id="1.20.58.530">
    <property type="match status" value="1"/>
</dbReference>
<comment type="similarity">
    <text evidence="1">Belongs to the TRAFAC class myosin-kinesin ATPase superfamily. Myosin family. Plant myosin class XI subfamily.</text>
</comment>
<evidence type="ECO:0000313" key="17">
    <source>
        <dbReference type="Proteomes" id="UP000257109"/>
    </source>
</evidence>
<reference evidence="16" key="1">
    <citation type="submission" date="2018-05" db="EMBL/GenBank/DDBJ databases">
        <title>Draft genome of Mucuna pruriens seed.</title>
        <authorList>
            <person name="Nnadi N.E."/>
            <person name="Vos R."/>
            <person name="Hasami M.H."/>
            <person name="Devisetty U.K."/>
            <person name="Aguiy J.C."/>
        </authorList>
    </citation>
    <scope>NUCLEOTIDE SEQUENCE [LARGE SCALE GENOMIC DNA]</scope>
    <source>
        <strain evidence="16">JCA_2017</strain>
    </source>
</reference>
<dbReference type="Gene3D" id="3.40.850.10">
    <property type="entry name" value="Kinesin motor domain"/>
    <property type="match status" value="1"/>
</dbReference>
<gene>
    <name evidence="16" type="primary">XI-K</name>
    <name evidence="16" type="ORF">CR513_61299</name>
</gene>
<keyword evidence="8 10" id="KW-0505">Motor protein</keyword>
<keyword evidence="3 10" id="KW-0547">Nucleotide-binding</keyword>
<dbReference type="GO" id="GO:0051015">
    <property type="term" value="F:actin filament binding"/>
    <property type="evidence" value="ECO:0007669"/>
    <property type="project" value="InterPro"/>
</dbReference>
<feature type="coiled-coil region" evidence="11">
    <location>
        <begin position="882"/>
        <end position="1056"/>
    </location>
</feature>
<dbReference type="InterPro" id="IPR004009">
    <property type="entry name" value="SH3_Myosin"/>
</dbReference>
<dbReference type="InterPro" id="IPR027417">
    <property type="entry name" value="P-loop_NTPase"/>
</dbReference>
<accession>A0A371E3E6</accession>
<keyword evidence="9 10" id="KW-0009">Actin-binding</keyword>
<dbReference type="SMART" id="SM01132">
    <property type="entry name" value="DIL"/>
    <property type="match status" value="1"/>
</dbReference>
<dbReference type="InterPro" id="IPR036018">
    <property type="entry name" value="MYSc_Myo11"/>
</dbReference>
<dbReference type="InterPro" id="IPR002710">
    <property type="entry name" value="Dilute_dom"/>
</dbReference>
<dbReference type="Pfam" id="PF02736">
    <property type="entry name" value="Myosin_N"/>
    <property type="match status" value="1"/>
</dbReference>
<feature type="chain" id="PRO_5017035381" evidence="12">
    <location>
        <begin position="21"/>
        <end position="1516"/>
    </location>
</feature>